<proteinExistence type="predicted"/>
<name>A0A4Y2MBS0_ARAVE</name>
<dbReference type="InterPro" id="IPR000477">
    <property type="entry name" value="RT_dom"/>
</dbReference>
<protein>
    <recommendedName>
        <fullName evidence="1">Reverse transcriptase domain-containing protein</fullName>
    </recommendedName>
</protein>
<dbReference type="Pfam" id="PF00078">
    <property type="entry name" value="RVT_1"/>
    <property type="match status" value="1"/>
</dbReference>
<evidence type="ECO:0000313" key="3">
    <source>
        <dbReference type="Proteomes" id="UP000499080"/>
    </source>
</evidence>
<sequence>MISEAKEVCFKEFLSMITQKNLLWCNKKYNQRSKIIDQNRSNSERRWGIIKKVRLRKHIPVIDDHYELTEDELPDIEEYEFSTEEIENSIKGIKLGGAPGYDGWTIELVEECYFTDSEWFTQGVTDFMGESKALNKVTCMVSIDLENAFNSVRWSNIKQLLEKYKVPRYLGRLLEDFFKDRSVLLTDGARRICNQAVPQGSCLGPIMWLLVANELLNAFEFDGNHRIYAFADGIIVLMRATASYHFVNNSQVIMKNCKTGLQNSD</sequence>
<dbReference type="AlphaFoldDB" id="A0A4Y2MBS0"/>
<reference evidence="2 3" key="1">
    <citation type="journal article" date="2019" name="Sci. Rep.">
        <title>Orb-weaving spider Araneus ventricosus genome elucidates the spidroin gene catalogue.</title>
        <authorList>
            <person name="Kono N."/>
            <person name="Nakamura H."/>
            <person name="Ohtoshi R."/>
            <person name="Moran D.A.P."/>
            <person name="Shinohara A."/>
            <person name="Yoshida Y."/>
            <person name="Fujiwara M."/>
            <person name="Mori M."/>
            <person name="Tomita M."/>
            <person name="Arakawa K."/>
        </authorList>
    </citation>
    <scope>NUCLEOTIDE SEQUENCE [LARGE SCALE GENOMIC DNA]</scope>
</reference>
<feature type="domain" description="Reverse transcriptase" evidence="1">
    <location>
        <begin position="1"/>
        <end position="265"/>
    </location>
</feature>
<gene>
    <name evidence="2" type="ORF">AVEN_214967_1</name>
</gene>
<evidence type="ECO:0000313" key="2">
    <source>
        <dbReference type="EMBL" id="GBN23156.1"/>
    </source>
</evidence>
<dbReference type="Proteomes" id="UP000499080">
    <property type="component" value="Unassembled WGS sequence"/>
</dbReference>
<organism evidence="2 3">
    <name type="scientific">Araneus ventricosus</name>
    <name type="common">Orbweaver spider</name>
    <name type="synonym">Epeira ventricosa</name>
    <dbReference type="NCBI Taxonomy" id="182803"/>
    <lineage>
        <taxon>Eukaryota</taxon>
        <taxon>Metazoa</taxon>
        <taxon>Ecdysozoa</taxon>
        <taxon>Arthropoda</taxon>
        <taxon>Chelicerata</taxon>
        <taxon>Arachnida</taxon>
        <taxon>Araneae</taxon>
        <taxon>Araneomorphae</taxon>
        <taxon>Entelegynae</taxon>
        <taxon>Araneoidea</taxon>
        <taxon>Araneidae</taxon>
        <taxon>Araneus</taxon>
    </lineage>
</organism>
<evidence type="ECO:0000259" key="1">
    <source>
        <dbReference type="PROSITE" id="PS50878"/>
    </source>
</evidence>
<dbReference type="OrthoDB" id="411871at2759"/>
<keyword evidence="3" id="KW-1185">Reference proteome</keyword>
<dbReference type="PANTHER" id="PTHR19446">
    <property type="entry name" value="REVERSE TRANSCRIPTASES"/>
    <property type="match status" value="1"/>
</dbReference>
<comment type="caution">
    <text evidence="2">The sequence shown here is derived from an EMBL/GenBank/DDBJ whole genome shotgun (WGS) entry which is preliminary data.</text>
</comment>
<accession>A0A4Y2MBS0</accession>
<dbReference type="EMBL" id="BGPR01006960">
    <property type="protein sequence ID" value="GBN23156.1"/>
    <property type="molecule type" value="Genomic_DNA"/>
</dbReference>
<dbReference type="PROSITE" id="PS50878">
    <property type="entry name" value="RT_POL"/>
    <property type="match status" value="1"/>
</dbReference>